<keyword evidence="1" id="KW-0472">Membrane</keyword>
<dbReference type="EMBL" id="JBBNAF010000009">
    <property type="protein sequence ID" value="KAK9113710.1"/>
    <property type="molecule type" value="Genomic_DNA"/>
</dbReference>
<feature type="transmembrane region" description="Helical" evidence="1">
    <location>
        <begin position="184"/>
        <end position="212"/>
    </location>
</feature>
<feature type="transmembrane region" description="Helical" evidence="1">
    <location>
        <begin position="224"/>
        <end position="243"/>
    </location>
</feature>
<sequence>MDANTTSPDYWLNWRFLLCSVWVLSPVVFASILIWRYECSFHKTDHEENRQDKAGSLYEYETWKPCLKGIHPAWLLAFRFISFLLLFALLACDIIFVGASVLYFYTQWTFLLVTIYFGLGSLLSIHGCYQYFNGIGGDHFTSDSDHGTYMALPYQENPDFSATPKIRGCSKQFQVRQAAGKWSYFFQILFQICAGAVLLTDCVFWLVLFPFLSAAASKLSLMKIFMHSVNAFFLLADTALNSLRFPWFRIAYFLIFTAVFVIFQWIIHACISLPWPYPFLDLSSPYAPLWYLVVALLHLPCYSIFVLIIRLKSRLLLSCFPHSSDYTS</sequence>
<proteinExistence type="predicted"/>
<evidence type="ECO:0000256" key="1">
    <source>
        <dbReference type="SAM" id="Phobius"/>
    </source>
</evidence>
<keyword evidence="1" id="KW-0812">Transmembrane</keyword>
<feature type="transmembrane region" description="Helical" evidence="1">
    <location>
        <begin position="289"/>
        <end position="309"/>
    </location>
</feature>
<organism evidence="2 3">
    <name type="scientific">Stephania yunnanensis</name>
    <dbReference type="NCBI Taxonomy" id="152371"/>
    <lineage>
        <taxon>Eukaryota</taxon>
        <taxon>Viridiplantae</taxon>
        <taxon>Streptophyta</taxon>
        <taxon>Embryophyta</taxon>
        <taxon>Tracheophyta</taxon>
        <taxon>Spermatophyta</taxon>
        <taxon>Magnoliopsida</taxon>
        <taxon>Ranunculales</taxon>
        <taxon>Menispermaceae</taxon>
        <taxon>Menispermoideae</taxon>
        <taxon>Cissampelideae</taxon>
        <taxon>Stephania</taxon>
    </lineage>
</organism>
<accession>A0AAP0NQ31</accession>
<evidence type="ECO:0000313" key="3">
    <source>
        <dbReference type="Proteomes" id="UP001420932"/>
    </source>
</evidence>
<feature type="transmembrane region" description="Helical" evidence="1">
    <location>
        <begin position="12"/>
        <end position="35"/>
    </location>
</feature>
<evidence type="ECO:0008006" key="4">
    <source>
        <dbReference type="Google" id="ProtNLM"/>
    </source>
</evidence>
<comment type="caution">
    <text evidence="2">The sequence shown here is derived from an EMBL/GenBank/DDBJ whole genome shotgun (WGS) entry which is preliminary data.</text>
</comment>
<keyword evidence="1" id="KW-1133">Transmembrane helix</keyword>
<dbReference type="PANTHER" id="PTHR12242">
    <property type="entry name" value="OS02G0130600 PROTEIN-RELATED"/>
    <property type="match status" value="1"/>
</dbReference>
<dbReference type="AlphaFoldDB" id="A0AAP0NQ31"/>
<protein>
    <recommendedName>
        <fullName evidence="4">Transmembrane protein</fullName>
    </recommendedName>
</protein>
<dbReference type="PANTHER" id="PTHR12242:SF22">
    <property type="entry name" value="OS02G0130600 PROTEIN"/>
    <property type="match status" value="1"/>
</dbReference>
<feature type="transmembrane region" description="Helical" evidence="1">
    <location>
        <begin position="250"/>
        <end position="277"/>
    </location>
</feature>
<feature type="transmembrane region" description="Helical" evidence="1">
    <location>
        <begin position="80"/>
        <end position="104"/>
    </location>
</feature>
<dbReference type="GO" id="GO:0016020">
    <property type="term" value="C:membrane"/>
    <property type="evidence" value="ECO:0007669"/>
    <property type="project" value="TreeGrafter"/>
</dbReference>
<evidence type="ECO:0000313" key="2">
    <source>
        <dbReference type="EMBL" id="KAK9113710.1"/>
    </source>
</evidence>
<reference evidence="2 3" key="1">
    <citation type="submission" date="2024-01" db="EMBL/GenBank/DDBJ databases">
        <title>Genome assemblies of Stephania.</title>
        <authorList>
            <person name="Yang L."/>
        </authorList>
    </citation>
    <scope>NUCLEOTIDE SEQUENCE [LARGE SCALE GENOMIC DNA]</scope>
    <source>
        <strain evidence="2">YNDBR</strain>
        <tissue evidence="2">Leaf</tissue>
    </source>
</reference>
<name>A0AAP0NQ31_9MAGN</name>
<feature type="transmembrane region" description="Helical" evidence="1">
    <location>
        <begin position="110"/>
        <end position="132"/>
    </location>
</feature>
<dbReference type="Proteomes" id="UP001420932">
    <property type="component" value="Unassembled WGS sequence"/>
</dbReference>
<keyword evidence="3" id="KW-1185">Reference proteome</keyword>
<gene>
    <name evidence="2" type="ORF">Syun_020507</name>
</gene>